<proteinExistence type="predicted"/>
<dbReference type="EMBL" id="CP034145">
    <property type="protein sequence ID" value="AZH26657.1"/>
    <property type="molecule type" value="Genomic_DNA"/>
</dbReference>
<reference evidence="2 5" key="2">
    <citation type="submission" date="2018-07" db="EMBL/GenBank/DDBJ databases">
        <title>Genome sequences of Haloplanus aerogenes JCM 16430T.</title>
        <authorList>
            <person name="Kim Y.B."/>
            <person name="Roh S.W."/>
        </authorList>
    </citation>
    <scope>NUCLEOTIDE SEQUENCE [LARGE SCALE GENOMIC DNA]</scope>
    <source>
        <strain evidence="2 5">JCM 16430</strain>
    </source>
</reference>
<dbReference type="GeneID" id="38472681"/>
<dbReference type="InterPro" id="IPR036873">
    <property type="entry name" value="Rhodanese-like_dom_sf"/>
</dbReference>
<dbReference type="GO" id="GO:0016740">
    <property type="term" value="F:transferase activity"/>
    <property type="evidence" value="ECO:0007669"/>
    <property type="project" value="UniProtKB-KW"/>
</dbReference>
<evidence type="ECO:0000313" key="2">
    <source>
        <dbReference type="EMBL" id="AZH26657.1"/>
    </source>
</evidence>
<dbReference type="Proteomes" id="UP000277326">
    <property type="component" value="Unassembled WGS sequence"/>
</dbReference>
<dbReference type="KEGG" id="haer:DU502_15305"/>
<dbReference type="AlphaFoldDB" id="A0A3M0CTX7"/>
<feature type="domain" description="Rhodanese" evidence="1">
    <location>
        <begin position="60"/>
        <end position="152"/>
    </location>
</feature>
<reference evidence="3" key="3">
    <citation type="submission" date="2018-10" db="EMBL/GenBank/DDBJ databases">
        <authorList>
            <person name="Whitman W."/>
            <person name="Huntemann M."/>
            <person name="Clum A."/>
            <person name="Pillay M."/>
            <person name="Palaniappan K."/>
            <person name="Varghese N."/>
            <person name="Mikhailova N."/>
            <person name="Stamatis D."/>
            <person name="Reddy T."/>
            <person name="Daum C."/>
            <person name="Shapiro N."/>
            <person name="Ivanova N."/>
            <person name="Kyrpides N."/>
            <person name="Woyke T."/>
        </authorList>
    </citation>
    <scope>NUCLEOTIDE SEQUENCE</scope>
    <source>
        <strain evidence="3">CGMCC 1.10124</strain>
    </source>
</reference>
<evidence type="ECO:0000259" key="1">
    <source>
        <dbReference type="PROSITE" id="PS50206"/>
    </source>
</evidence>
<dbReference type="InterPro" id="IPR006311">
    <property type="entry name" value="TAT_signal"/>
</dbReference>
<dbReference type="PROSITE" id="PS50206">
    <property type="entry name" value="RHODANESE_3"/>
    <property type="match status" value="1"/>
</dbReference>
<dbReference type="PROSITE" id="PS51318">
    <property type="entry name" value="TAT"/>
    <property type="match status" value="1"/>
</dbReference>
<organism evidence="3 4">
    <name type="scientific">Haloplanus aerogenes</name>
    <dbReference type="NCBI Taxonomy" id="660522"/>
    <lineage>
        <taxon>Archaea</taxon>
        <taxon>Methanobacteriati</taxon>
        <taxon>Methanobacteriota</taxon>
        <taxon>Stenosarchaea group</taxon>
        <taxon>Halobacteria</taxon>
        <taxon>Halobacteriales</taxon>
        <taxon>Haloferacaceae</taxon>
        <taxon>Haloplanus</taxon>
    </lineage>
</organism>
<dbReference type="CDD" id="cd00158">
    <property type="entry name" value="RHOD"/>
    <property type="match status" value="1"/>
</dbReference>
<dbReference type="InterPro" id="IPR001763">
    <property type="entry name" value="Rhodanese-like_dom"/>
</dbReference>
<protein>
    <submittedName>
        <fullName evidence="2">Rhodanese-like domain-containing protein</fullName>
    </submittedName>
    <submittedName>
        <fullName evidence="3">Rhodanese-related sulfurtransferase</fullName>
    </submittedName>
</protein>
<dbReference type="Proteomes" id="UP000282007">
    <property type="component" value="Chromosome"/>
</dbReference>
<dbReference type="Gene3D" id="3.40.250.10">
    <property type="entry name" value="Rhodanese-like domain"/>
    <property type="match status" value="1"/>
</dbReference>
<accession>A0A3M0CTX7</accession>
<gene>
    <name evidence="3" type="ORF">ATH50_3050</name>
    <name evidence="2" type="ORF">DU502_15305</name>
</gene>
<dbReference type="SUPFAM" id="SSF52821">
    <property type="entry name" value="Rhodanese/Cell cycle control phosphatase"/>
    <property type="match status" value="1"/>
</dbReference>
<dbReference type="EMBL" id="REFS01000006">
    <property type="protein sequence ID" value="RMB12894.1"/>
    <property type="molecule type" value="Genomic_DNA"/>
</dbReference>
<sequence length="245" mass="26144">MTLSRRTVLASAGAALGGVAGCLGGGSSGSASNLDGYETISVDGQSVPLAPIADVHDWYESDRAKFVDARSRSAYIQSHIEGAVWSPARYGQEQDDPVADWDADTLVVTYCGCPHHLSSMRAAALIDAGYENVTALDDGFWAWQDEGYPIAGGRPDYEPPLRVVEGRTDPALAGEWAWARHDPTGQREVTPIASDGSYALNVRFADVAPEDSIRITTPVYELSAPIADLASGLVDVDGQLRYRSV</sequence>
<dbReference type="SMART" id="SM00450">
    <property type="entry name" value="RHOD"/>
    <property type="match status" value="1"/>
</dbReference>
<dbReference type="OrthoDB" id="252224at2157"/>
<name>A0A3M0CTX7_9EURY</name>
<dbReference type="RefSeq" id="WP_121921616.1">
    <property type="nucleotide sequence ID" value="NZ_CP034145.1"/>
</dbReference>
<keyword evidence="3" id="KW-0808">Transferase</keyword>
<evidence type="ECO:0000313" key="3">
    <source>
        <dbReference type="EMBL" id="RMB12894.1"/>
    </source>
</evidence>
<evidence type="ECO:0000313" key="5">
    <source>
        <dbReference type="Proteomes" id="UP000282007"/>
    </source>
</evidence>
<evidence type="ECO:0000313" key="4">
    <source>
        <dbReference type="Proteomes" id="UP000277326"/>
    </source>
</evidence>
<reference evidence="3 4" key="1">
    <citation type="journal article" date="2015" name="Stand. Genomic Sci.">
        <title>Genomic Encyclopedia of Bacterial and Archaeal Type Strains, Phase III: the genomes of soil and plant-associated and newly described type strains.</title>
        <authorList>
            <person name="Whitman W.B."/>
            <person name="Woyke T."/>
            <person name="Klenk H.P."/>
            <person name="Zhou Y."/>
            <person name="Lilburn T.G."/>
            <person name="Beck B.J."/>
            <person name="De Vos P."/>
            <person name="Vandamme P."/>
            <person name="Eisen J.A."/>
            <person name="Garrity G."/>
            <person name="Hugenholtz P."/>
            <person name="Kyrpides N.C."/>
        </authorList>
    </citation>
    <scope>NUCLEOTIDE SEQUENCE [LARGE SCALE GENOMIC DNA]</scope>
    <source>
        <strain evidence="3 4">CGMCC 1.10124</strain>
    </source>
</reference>
<dbReference type="Pfam" id="PF00581">
    <property type="entry name" value="Rhodanese"/>
    <property type="match status" value="1"/>
</dbReference>
<keyword evidence="5" id="KW-1185">Reference proteome</keyword>
<dbReference type="PROSITE" id="PS51257">
    <property type="entry name" value="PROKAR_LIPOPROTEIN"/>
    <property type="match status" value="1"/>
</dbReference>